<organism evidence="8 9">
    <name type="scientific">Malassezia japonica</name>
    <dbReference type="NCBI Taxonomy" id="223818"/>
    <lineage>
        <taxon>Eukaryota</taxon>
        <taxon>Fungi</taxon>
        <taxon>Dikarya</taxon>
        <taxon>Basidiomycota</taxon>
        <taxon>Ustilaginomycotina</taxon>
        <taxon>Malasseziomycetes</taxon>
        <taxon>Malasseziales</taxon>
        <taxon>Malasseziaceae</taxon>
        <taxon>Malassezia</taxon>
    </lineage>
</organism>
<evidence type="ECO:0000256" key="4">
    <source>
        <dbReference type="ARBA" id="ARBA00023136"/>
    </source>
</evidence>
<accession>A0AAF0EXJ5</accession>
<evidence type="ECO:0000256" key="2">
    <source>
        <dbReference type="ARBA" id="ARBA00010225"/>
    </source>
</evidence>
<dbReference type="GeneID" id="85225398"/>
<dbReference type="Pfam" id="PF12755">
    <property type="entry name" value="Vac14_Fab1_bd"/>
    <property type="match status" value="1"/>
</dbReference>
<protein>
    <recommendedName>
        <fullName evidence="7">Vacuolar protein 14 C-terminal Fig4-binding domain-containing protein</fullName>
    </recommendedName>
</protein>
<dbReference type="InterPro" id="IPR000357">
    <property type="entry name" value="HEAT"/>
</dbReference>
<evidence type="ECO:0000313" key="8">
    <source>
        <dbReference type="EMBL" id="WFD38785.1"/>
    </source>
</evidence>
<dbReference type="GO" id="GO:0000329">
    <property type="term" value="C:fungal-type vacuole membrane"/>
    <property type="evidence" value="ECO:0007669"/>
    <property type="project" value="TreeGrafter"/>
</dbReference>
<dbReference type="Gene3D" id="1.25.10.10">
    <property type="entry name" value="Leucine-rich Repeat Variant"/>
    <property type="match status" value="4"/>
</dbReference>
<evidence type="ECO:0000259" key="7">
    <source>
        <dbReference type="Pfam" id="PF11916"/>
    </source>
</evidence>
<feature type="repeat" description="HEAT" evidence="5">
    <location>
        <begin position="269"/>
        <end position="307"/>
    </location>
</feature>
<dbReference type="PROSITE" id="PS50077">
    <property type="entry name" value="HEAT_REPEAT"/>
    <property type="match status" value="1"/>
</dbReference>
<keyword evidence="4" id="KW-0472">Membrane</keyword>
<dbReference type="GO" id="GO:0006661">
    <property type="term" value="P:phosphatidylinositol biosynthetic process"/>
    <property type="evidence" value="ECO:0007669"/>
    <property type="project" value="InterPro"/>
</dbReference>
<dbReference type="InterPro" id="IPR011989">
    <property type="entry name" value="ARM-like"/>
</dbReference>
<gene>
    <name evidence="8" type="ORF">MJAP1_001749</name>
</gene>
<evidence type="ECO:0000256" key="3">
    <source>
        <dbReference type="ARBA" id="ARBA00022737"/>
    </source>
</evidence>
<dbReference type="RefSeq" id="XP_060121682.1">
    <property type="nucleotide sequence ID" value="XM_060265699.1"/>
</dbReference>
<dbReference type="PANTHER" id="PTHR16023:SF0">
    <property type="entry name" value="PROTEIN VAC14 HOMOLOG"/>
    <property type="match status" value="1"/>
</dbReference>
<dbReference type="InterPro" id="IPR016024">
    <property type="entry name" value="ARM-type_fold"/>
</dbReference>
<comment type="subcellular location">
    <subcellularLocation>
        <location evidence="1">Endomembrane system</location>
    </subcellularLocation>
</comment>
<sequence length="872" mass="97726">MEPSLQKALFDRVYDKRKAAALDLERQVRDCVSRGDRARVTQIVQQLCTFLTQPAQQNANARNGGLIGLAGIGIALGQEIAAYLDQFIDPVLACFSDPDPKTRYFACESFYNIAKVCKGEILVYFNQVFVVLARLAADSEVSVKNGAELLDRLFKDIVCEAAPHYVSVYQDVARVRAKQDQSAGYAGGSDELSVAREKAEHQRYMHEIHEQHDVRNTTMNKAFSLARLMPLLAEKMQVVSPLTRNYLVSWIAVLDSVPDLQLVSYLSVFLPFLFQYLADPNTDVRVATAEVLANFLREIREAAQHTDQTPANAQGAPDVKEEKSKQEKEDKPTSEDDDLIWIHTHGVRIEYDAIFEILLEQIASNDEEIQATIFEWITEFLHVVPSMVIPFTPRLISAILPCLAHPAPAIQTAAIETNKQLFHAIEKLPPPPSHDDEQASAAPAPAVYSDAVNYFQTANALKQHLLDQNDKTRLNALEWLIMLHRKSPTKLFSMEDGSFSFLLKVLSDPSEEVILCDLRLLTQVCSKSDSRHFKLFIKDLLELFRSDPKLLETWGSLIIRQLCTSLETERVFCTLASSLESYDDLEFASVMVQNLNMILVASPELAAFRRRLRMLDQKENQSLFVDLYHCWCHNAVSVFCLCLLTQAYEHAYDLLRIFAEYEVSLTMLIQIDKLVQLLESPIFTALRLQLLEPETNPYLFKCLYGLMMLLPQSSAFSTLRNRVHAVNGLGFLPPAARTSAPPNAPGRSRAPKADIPWADLLAHFRKVQGHHEQAREQNASRTDPALADVASRELPAPAVPSIDAPPLTGRVRRRPNEPALFSGSRSATTPLNTSARGTPTDEHGPAHGLRAPWGASASHERTSRPNSRATRQ</sequence>
<dbReference type="GO" id="GO:0070772">
    <property type="term" value="C:PAS complex"/>
    <property type="evidence" value="ECO:0007669"/>
    <property type="project" value="InterPro"/>
</dbReference>
<feature type="region of interest" description="Disordered" evidence="6">
    <location>
        <begin position="791"/>
        <end position="872"/>
    </location>
</feature>
<dbReference type="InterPro" id="IPR026825">
    <property type="entry name" value="Vac14"/>
</dbReference>
<dbReference type="Proteomes" id="UP001217754">
    <property type="component" value="Chromosome 2"/>
</dbReference>
<keyword evidence="9" id="KW-1185">Reference proteome</keyword>
<dbReference type="InterPro" id="IPR021133">
    <property type="entry name" value="HEAT_type_2"/>
</dbReference>
<reference evidence="8" key="1">
    <citation type="submission" date="2023-03" db="EMBL/GenBank/DDBJ databases">
        <title>Mating type loci evolution in Malassezia.</title>
        <authorList>
            <person name="Coelho M.A."/>
        </authorList>
    </citation>
    <scope>NUCLEOTIDE SEQUENCE</scope>
    <source>
        <strain evidence="8">CBS 9431</strain>
    </source>
</reference>
<feature type="compositionally biased region" description="Basic and acidic residues" evidence="6">
    <location>
        <begin position="318"/>
        <end position="334"/>
    </location>
</feature>
<dbReference type="EMBL" id="CP119959">
    <property type="protein sequence ID" value="WFD38785.1"/>
    <property type="molecule type" value="Genomic_DNA"/>
</dbReference>
<feature type="domain" description="Vacuolar protein 14 C-terminal Fig4-binding" evidence="7">
    <location>
        <begin position="549"/>
        <end position="726"/>
    </location>
</feature>
<proteinExistence type="inferred from homology"/>
<comment type="similarity">
    <text evidence="2">Belongs to the VAC14 family.</text>
</comment>
<dbReference type="AlphaFoldDB" id="A0AAF0EXJ5"/>
<evidence type="ECO:0000313" key="9">
    <source>
        <dbReference type="Proteomes" id="UP001217754"/>
    </source>
</evidence>
<keyword evidence="3" id="KW-0677">Repeat</keyword>
<dbReference type="Pfam" id="PF02985">
    <property type="entry name" value="HEAT"/>
    <property type="match status" value="1"/>
</dbReference>
<dbReference type="GO" id="GO:0010008">
    <property type="term" value="C:endosome membrane"/>
    <property type="evidence" value="ECO:0007669"/>
    <property type="project" value="TreeGrafter"/>
</dbReference>
<dbReference type="InterPro" id="IPR021841">
    <property type="entry name" value="VAC14_Fig4p-bd"/>
</dbReference>
<dbReference type="PANTHER" id="PTHR16023">
    <property type="entry name" value="TAX1 BINDING PROTEIN-RELATED"/>
    <property type="match status" value="1"/>
</dbReference>
<evidence type="ECO:0000256" key="5">
    <source>
        <dbReference type="PROSITE-ProRule" id="PRU00103"/>
    </source>
</evidence>
<dbReference type="SUPFAM" id="SSF48371">
    <property type="entry name" value="ARM repeat"/>
    <property type="match status" value="1"/>
</dbReference>
<name>A0AAF0EXJ5_9BASI</name>
<feature type="region of interest" description="Disordered" evidence="6">
    <location>
        <begin position="304"/>
        <end position="336"/>
    </location>
</feature>
<dbReference type="Pfam" id="PF11916">
    <property type="entry name" value="Vac14_Fig4_bd"/>
    <property type="match status" value="1"/>
</dbReference>
<evidence type="ECO:0000256" key="1">
    <source>
        <dbReference type="ARBA" id="ARBA00004308"/>
    </source>
</evidence>
<feature type="compositionally biased region" description="Polar residues" evidence="6">
    <location>
        <begin position="823"/>
        <end position="837"/>
    </location>
</feature>
<evidence type="ECO:0000256" key="6">
    <source>
        <dbReference type="SAM" id="MobiDB-lite"/>
    </source>
</evidence>